<dbReference type="Proteomes" id="UP000826271">
    <property type="component" value="Unassembled WGS sequence"/>
</dbReference>
<dbReference type="PANTHER" id="PTHR31973">
    <property type="entry name" value="POLYPROTEIN, PUTATIVE-RELATED"/>
    <property type="match status" value="1"/>
</dbReference>
<evidence type="ECO:0000259" key="1">
    <source>
        <dbReference type="Pfam" id="PF03108"/>
    </source>
</evidence>
<name>A0AAV6WSK9_9LAMI</name>
<dbReference type="InterPro" id="IPR004332">
    <property type="entry name" value="Transposase_MuDR"/>
</dbReference>
<reference evidence="2" key="1">
    <citation type="submission" date="2019-10" db="EMBL/GenBank/DDBJ databases">
        <authorList>
            <person name="Zhang R."/>
            <person name="Pan Y."/>
            <person name="Wang J."/>
            <person name="Ma R."/>
            <person name="Yu S."/>
        </authorList>
    </citation>
    <scope>NUCLEOTIDE SEQUENCE</scope>
    <source>
        <strain evidence="2">LA-IB0</strain>
        <tissue evidence="2">Leaf</tissue>
    </source>
</reference>
<proteinExistence type="predicted"/>
<protein>
    <recommendedName>
        <fullName evidence="1">Transposase MuDR plant domain-containing protein</fullName>
    </recommendedName>
</protein>
<dbReference type="Pfam" id="PF03108">
    <property type="entry name" value="DBD_Tnp_Mut"/>
    <property type="match status" value="1"/>
</dbReference>
<evidence type="ECO:0000313" key="2">
    <source>
        <dbReference type="EMBL" id="KAG8371257.1"/>
    </source>
</evidence>
<dbReference type="PANTHER" id="PTHR31973:SF187">
    <property type="entry name" value="MUTATOR TRANSPOSASE MUDRA PROTEIN"/>
    <property type="match status" value="1"/>
</dbReference>
<feature type="domain" description="Transposase MuDR plant" evidence="1">
    <location>
        <begin position="138"/>
        <end position="200"/>
    </location>
</feature>
<dbReference type="AlphaFoldDB" id="A0AAV6WSK9"/>
<keyword evidence="3" id="KW-1185">Reference proteome</keyword>
<comment type="caution">
    <text evidence="2">The sequence shown here is derived from an EMBL/GenBank/DDBJ whole genome shotgun (WGS) entry which is preliminary data.</text>
</comment>
<accession>A0AAV6WSK9</accession>
<sequence length="325" mass="36969">MTEWRVETKKGTDEREEEIIWPFCLVGPSNARVNEPIEEDSDDSVDCEDFSDSEYDLNSVDEEDVVGDNTLFENHVDAREEWAGNIPDDNVAENATDDESEGVVVSDSEDFDSEMGSEEDEPRFPVFSIQDTYDPRFELGMYFTTKTEFRIAIHSHAVQTKRNLKINKNDLRRIYAKCGEEGCEWRCHALALGEQSCFQIREYHSVHRCGTSYHVKNCSPSWLGGEYEWAFRSDPRRNVKGFRLDIVREMNVHVSRNQAYRAKWNDRFGKLYTCFKGLTDGFLVGCRPIIGVDGCHLKGPHGGVLLCAVGIDPNNCIFPFAGGCG</sequence>
<evidence type="ECO:0000313" key="3">
    <source>
        <dbReference type="Proteomes" id="UP000826271"/>
    </source>
</evidence>
<organism evidence="2 3">
    <name type="scientific">Buddleja alternifolia</name>
    <dbReference type="NCBI Taxonomy" id="168488"/>
    <lineage>
        <taxon>Eukaryota</taxon>
        <taxon>Viridiplantae</taxon>
        <taxon>Streptophyta</taxon>
        <taxon>Embryophyta</taxon>
        <taxon>Tracheophyta</taxon>
        <taxon>Spermatophyta</taxon>
        <taxon>Magnoliopsida</taxon>
        <taxon>eudicotyledons</taxon>
        <taxon>Gunneridae</taxon>
        <taxon>Pentapetalae</taxon>
        <taxon>asterids</taxon>
        <taxon>lamiids</taxon>
        <taxon>Lamiales</taxon>
        <taxon>Scrophulariaceae</taxon>
        <taxon>Buddlejeae</taxon>
        <taxon>Buddleja</taxon>
    </lineage>
</organism>
<gene>
    <name evidence="2" type="ORF">BUALT_Bualt13G0068800</name>
</gene>
<dbReference type="EMBL" id="WHWC01000013">
    <property type="protein sequence ID" value="KAG8371257.1"/>
    <property type="molecule type" value="Genomic_DNA"/>
</dbReference>